<comment type="caution">
    <text evidence="1">The sequence shown here is derived from an EMBL/GenBank/DDBJ whole genome shotgun (WGS) entry which is preliminary data.</text>
</comment>
<dbReference type="EMBL" id="SNXR01000018">
    <property type="protein sequence ID" value="TDP57529.1"/>
    <property type="molecule type" value="Genomic_DNA"/>
</dbReference>
<dbReference type="RefSeq" id="WP_133533932.1">
    <property type="nucleotide sequence ID" value="NZ_SNXR01000018.1"/>
</dbReference>
<evidence type="ECO:0000313" key="1">
    <source>
        <dbReference type="EMBL" id="TDP57529.1"/>
    </source>
</evidence>
<proteinExistence type="predicted"/>
<dbReference type="Proteomes" id="UP000295260">
    <property type="component" value="Unassembled WGS sequence"/>
</dbReference>
<dbReference type="AlphaFoldDB" id="A0A4R6Q8P0"/>
<sequence length="198" mass="22472">MGNKFLILLFLFIFPFCFSQEKKDNELNLKTSFSIGFIYPIEFGSTALAKGHSSNLGVTSSLGILKYSNFSGGIGLDYIFYSVEDKQLIGNYGSSKHNSYFFYFNYDYPISKKISLTPSIGYGYSELVIKKSGKRRGAQDGKEFRLGTSINYNFDKHNALCFSILYVNNKYDVKTEETLEDFFGKSNSIQIGIIYITK</sequence>
<keyword evidence="2" id="KW-1185">Reference proteome</keyword>
<evidence type="ECO:0000313" key="2">
    <source>
        <dbReference type="Proteomes" id="UP000295260"/>
    </source>
</evidence>
<dbReference type="SUPFAM" id="SSF56935">
    <property type="entry name" value="Porins"/>
    <property type="match status" value="1"/>
</dbReference>
<gene>
    <name evidence="1" type="ORF">BC748_2741</name>
</gene>
<name>A0A4R6Q8P0_9FLAO</name>
<dbReference type="OrthoDB" id="1365408at2"/>
<accession>A0A4R6Q8P0</accession>
<protein>
    <submittedName>
        <fullName evidence="1">Outer membrane protein with beta-barrel domain</fullName>
    </submittedName>
</protein>
<organism evidence="1 2">
    <name type="scientific">Flavobacterium dankookense</name>
    <dbReference type="NCBI Taxonomy" id="706186"/>
    <lineage>
        <taxon>Bacteria</taxon>
        <taxon>Pseudomonadati</taxon>
        <taxon>Bacteroidota</taxon>
        <taxon>Flavobacteriia</taxon>
        <taxon>Flavobacteriales</taxon>
        <taxon>Flavobacteriaceae</taxon>
        <taxon>Flavobacterium</taxon>
    </lineage>
</organism>
<reference evidence="1 2" key="1">
    <citation type="submission" date="2019-03" db="EMBL/GenBank/DDBJ databases">
        <title>Genomic Encyclopedia of Archaeal and Bacterial Type Strains, Phase II (KMG-II): from individual species to whole genera.</title>
        <authorList>
            <person name="Goeker M."/>
        </authorList>
    </citation>
    <scope>NUCLEOTIDE SEQUENCE [LARGE SCALE GENOMIC DNA]</scope>
    <source>
        <strain evidence="1 2">DSM 25687</strain>
    </source>
</reference>